<evidence type="ECO:0000256" key="3">
    <source>
        <dbReference type="ARBA" id="ARBA00022448"/>
    </source>
</evidence>
<keyword evidence="7 11" id="KW-1133">Transmembrane helix</keyword>
<gene>
    <name evidence="14" type="primary">Gabrr1</name>
    <name evidence="14" type="ORF">CDAR_610451</name>
</gene>
<dbReference type="SUPFAM" id="SSF90112">
    <property type="entry name" value="Neurotransmitter-gated ion-channel transmembrane pore"/>
    <property type="match status" value="1"/>
</dbReference>
<dbReference type="Pfam" id="PF02931">
    <property type="entry name" value="Neur_chan_LBD"/>
    <property type="match status" value="1"/>
</dbReference>
<dbReference type="GO" id="GO:0099095">
    <property type="term" value="F:ligand-gated monoatomic anion channel activity"/>
    <property type="evidence" value="ECO:0007669"/>
    <property type="project" value="UniProtKB-ARBA"/>
</dbReference>
<dbReference type="EMBL" id="BPLQ01001276">
    <property type="protein sequence ID" value="GIX80262.1"/>
    <property type="molecule type" value="Genomic_DNA"/>
</dbReference>
<comment type="caution">
    <text evidence="14">The sequence shown here is derived from an EMBL/GenBank/DDBJ whole genome shotgun (WGS) entry which is preliminary data.</text>
</comment>
<dbReference type="Pfam" id="PF02932">
    <property type="entry name" value="Neur_chan_memb"/>
    <property type="match status" value="1"/>
</dbReference>
<evidence type="ECO:0000256" key="2">
    <source>
        <dbReference type="ARBA" id="ARBA00004236"/>
    </source>
</evidence>
<dbReference type="PROSITE" id="PS00236">
    <property type="entry name" value="NEUROTR_ION_CHANNEL"/>
    <property type="match status" value="1"/>
</dbReference>
<keyword evidence="3" id="KW-0813">Transport</keyword>
<dbReference type="SUPFAM" id="SSF63712">
    <property type="entry name" value="Nicotinic receptor ligand binding domain-like"/>
    <property type="match status" value="1"/>
</dbReference>
<keyword evidence="6" id="KW-0732">Signal</keyword>
<feature type="transmembrane region" description="Helical" evidence="11">
    <location>
        <begin position="239"/>
        <end position="259"/>
    </location>
</feature>
<evidence type="ECO:0000256" key="1">
    <source>
        <dbReference type="ARBA" id="ARBA00004141"/>
    </source>
</evidence>
<dbReference type="InterPro" id="IPR006201">
    <property type="entry name" value="Neur_channel"/>
</dbReference>
<reference evidence="14 15" key="1">
    <citation type="submission" date="2021-06" db="EMBL/GenBank/DDBJ databases">
        <title>Caerostris darwini draft genome.</title>
        <authorList>
            <person name="Kono N."/>
            <person name="Arakawa K."/>
        </authorList>
    </citation>
    <scope>NUCLEOTIDE SEQUENCE [LARGE SCALE GENOMIC DNA]</scope>
</reference>
<dbReference type="InterPro" id="IPR018000">
    <property type="entry name" value="Neurotransmitter_ion_chnl_CS"/>
</dbReference>
<dbReference type="CDD" id="cd19049">
    <property type="entry name" value="LGIC_TM_anion"/>
    <property type="match status" value="1"/>
</dbReference>
<keyword evidence="14" id="KW-0675">Receptor</keyword>
<keyword evidence="10" id="KW-0407">Ion channel</keyword>
<dbReference type="PRINTS" id="PR00253">
    <property type="entry name" value="GABAARECEPTR"/>
</dbReference>
<dbReference type="InterPro" id="IPR038050">
    <property type="entry name" value="Neuro_actylchol_rec"/>
</dbReference>
<accession>A0AAV4N9T9</accession>
<feature type="transmembrane region" description="Helical" evidence="11">
    <location>
        <begin position="178"/>
        <end position="198"/>
    </location>
</feature>
<proteinExistence type="predicted"/>
<dbReference type="GO" id="GO:0005254">
    <property type="term" value="F:chloride channel activity"/>
    <property type="evidence" value="ECO:0007669"/>
    <property type="project" value="UniProtKB-ARBA"/>
</dbReference>
<evidence type="ECO:0000256" key="7">
    <source>
        <dbReference type="ARBA" id="ARBA00022989"/>
    </source>
</evidence>
<evidence type="ECO:0000313" key="15">
    <source>
        <dbReference type="Proteomes" id="UP001054837"/>
    </source>
</evidence>
<dbReference type="GO" id="GO:0004888">
    <property type="term" value="F:transmembrane signaling receptor activity"/>
    <property type="evidence" value="ECO:0007669"/>
    <property type="project" value="InterPro"/>
</dbReference>
<dbReference type="PANTHER" id="PTHR18945">
    <property type="entry name" value="NEUROTRANSMITTER GATED ION CHANNEL"/>
    <property type="match status" value="1"/>
</dbReference>
<keyword evidence="8" id="KW-0406">Ion transport</keyword>
<protein>
    <submittedName>
        <fullName evidence="14">Gamma-aminobutyric acid receptor subunit rho-1</fullName>
    </submittedName>
</protein>
<feature type="domain" description="Neurotransmitter-gated ion-channel ligand-binding" evidence="12">
    <location>
        <begin position="1"/>
        <end position="173"/>
    </location>
</feature>
<organism evidence="14 15">
    <name type="scientific">Caerostris darwini</name>
    <dbReference type="NCBI Taxonomy" id="1538125"/>
    <lineage>
        <taxon>Eukaryota</taxon>
        <taxon>Metazoa</taxon>
        <taxon>Ecdysozoa</taxon>
        <taxon>Arthropoda</taxon>
        <taxon>Chelicerata</taxon>
        <taxon>Arachnida</taxon>
        <taxon>Araneae</taxon>
        <taxon>Araneomorphae</taxon>
        <taxon>Entelegynae</taxon>
        <taxon>Araneoidea</taxon>
        <taxon>Araneidae</taxon>
        <taxon>Caerostris</taxon>
    </lineage>
</organism>
<keyword evidence="4" id="KW-1003">Cell membrane</keyword>
<evidence type="ECO:0000256" key="4">
    <source>
        <dbReference type="ARBA" id="ARBA00022475"/>
    </source>
</evidence>
<dbReference type="GO" id="GO:0005230">
    <property type="term" value="F:extracellular ligand-gated monoatomic ion channel activity"/>
    <property type="evidence" value="ECO:0007669"/>
    <property type="project" value="InterPro"/>
</dbReference>
<evidence type="ECO:0000256" key="5">
    <source>
        <dbReference type="ARBA" id="ARBA00022692"/>
    </source>
</evidence>
<dbReference type="InterPro" id="IPR036719">
    <property type="entry name" value="Neuro-gated_channel_TM_sf"/>
</dbReference>
<evidence type="ECO:0000256" key="6">
    <source>
        <dbReference type="ARBA" id="ARBA00022729"/>
    </source>
</evidence>
<sequence>MQAYVREIWKDSRLNLTCLKPVSFINTDIPNEIVQELWTPNLVFENAKSGELFNVLVPNTFTAVLPNEALFRASRYNLVIGCYMNFMYYPIDVQECYLQISILANTEKRVILRWAHENEQLKMFFKGVSFGNKIQSLKYELLPPRSYRTKAKFNHDSWFSYTCLYANFTFARKISASLLNVYIPSTLVVFLSWTSFWIDVGAVPARITLGVTSFLTLVTQMIQARNSLPAISYMTAMDIWLFACLFKVFCSILAYAVTYRKYAKLKNEKSRNSSEEIKNNSYHSKSKNGFKLSNSQKEWLVQPKVFSSRKTNTELEQENNADSIPCTMDKYSQRIFPLLFLLFATSYWTYFLWFT</sequence>
<feature type="transmembrane region" description="Helical" evidence="11">
    <location>
        <begin position="335"/>
        <end position="353"/>
    </location>
</feature>
<evidence type="ECO:0000256" key="10">
    <source>
        <dbReference type="ARBA" id="ARBA00023303"/>
    </source>
</evidence>
<keyword evidence="9 11" id="KW-0472">Membrane</keyword>
<keyword evidence="5 11" id="KW-0812">Transmembrane</keyword>
<dbReference type="InterPro" id="IPR006029">
    <property type="entry name" value="Neurotrans-gated_channel_TM"/>
</dbReference>
<dbReference type="Gene3D" id="1.20.58.390">
    <property type="entry name" value="Neurotransmitter-gated ion-channel transmembrane domain"/>
    <property type="match status" value="1"/>
</dbReference>
<evidence type="ECO:0000259" key="13">
    <source>
        <dbReference type="Pfam" id="PF02932"/>
    </source>
</evidence>
<comment type="subcellular location">
    <subcellularLocation>
        <location evidence="2">Cell membrane</location>
    </subcellularLocation>
    <subcellularLocation>
        <location evidence="1">Membrane</location>
        <topology evidence="1">Multi-pass membrane protein</topology>
    </subcellularLocation>
</comment>
<dbReference type="AlphaFoldDB" id="A0AAV4N9T9"/>
<evidence type="ECO:0000256" key="9">
    <source>
        <dbReference type="ARBA" id="ARBA00023136"/>
    </source>
</evidence>
<feature type="domain" description="Neurotransmitter-gated ion-channel transmembrane" evidence="13">
    <location>
        <begin position="181"/>
        <end position="278"/>
    </location>
</feature>
<evidence type="ECO:0000259" key="12">
    <source>
        <dbReference type="Pfam" id="PF02931"/>
    </source>
</evidence>
<dbReference type="Proteomes" id="UP001054837">
    <property type="component" value="Unassembled WGS sequence"/>
</dbReference>
<name>A0AAV4N9T9_9ARAC</name>
<dbReference type="Gene3D" id="2.70.170.10">
    <property type="entry name" value="Neurotransmitter-gated ion-channel ligand-binding domain"/>
    <property type="match status" value="1"/>
</dbReference>
<dbReference type="InterPro" id="IPR006202">
    <property type="entry name" value="Neur_chan_lig-bd"/>
</dbReference>
<evidence type="ECO:0000256" key="11">
    <source>
        <dbReference type="SAM" id="Phobius"/>
    </source>
</evidence>
<dbReference type="GO" id="GO:0005886">
    <property type="term" value="C:plasma membrane"/>
    <property type="evidence" value="ECO:0007669"/>
    <property type="project" value="UniProtKB-SubCell"/>
</dbReference>
<evidence type="ECO:0000313" key="14">
    <source>
        <dbReference type="EMBL" id="GIX80262.1"/>
    </source>
</evidence>
<evidence type="ECO:0000256" key="8">
    <source>
        <dbReference type="ARBA" id="ARBA00023065"/>
    </source>
</evidence>
<dbReference type="InterPro" id="IPR036734">
    <property type="entry name" value="Neur_chan_lig-bd_sf"/>
</dbReference>
<dbReference type="InterPro" id="IPR006028">
    <property type="entry name" value="GABAA/Glycine_rcpt"/>
</dbReference>
<keyword evidence="15" id="KW-1185">Reference proteome</keyword>